<proteinExistence type="predicted"/>
<evidence type="ECO:0000313" key="4">
    <source>
        <dbReference type="Proteomes" id="UP000500843"/>
    </source>
</evidence>
<dbReference type="AlphaFoldDB" id="A0A7D4GHZ9"/>
<evidence type="ECO:0000313" key="3">
    <source>
        <dbReference type="EMBL" id="QKH88546.1"/>
    </source>
</evidence>
<keyword evidence="2" id="KW-0472">Membrane</keyword>
<feature type="transmembrane region" description="Helical" evidence="2">
    <location>
        <begin position="118"/>
        <end position="138"/>
    </location>
</feature>
<feature type="transmembrane region" description="Helical" evidence="2">
    <location>
        <begin position="144"/>
        <end position="161"/>
    </location>
</feature>
<keyword evidence="1" id="KW-0175">Coiled coil</keyword>
<dbReference type="RefSeq" id="WP_004361595.1">
    <property type="nucleotide sequence ID" value="NZ_CP054011.1"/>
</dbReference>
<evidence type="ECO:0000256" key="1">
    <source>
        <dbReference type="SAM" id="Coils"/>
    </source>
</evidence>
<keyword evidence="2" id="KW-1133">Transmembrane helix</keyword>
<protein>
    <submittedName>
        <fullName evidence="3">Uncharacterized protein</fullName>
    </submittedName>
</protein>
<organism evidence="3 4">
    <name type="scientific">Prevotella melaninogenica</name>
    <dbReference type="NCBI Taxonomy" id="28132"/>
    <lineage>
        <taxon>Bacteria</taxon>
        <taxon>Pseudomonadati</taxon>
        <taxon>Bacteroidota</taxon>
        <taxon>Bacteroidia</taxon>
        <taxon>Bacteroidales</taxon>
        <taxon>Prevotellaceae</taxon>
        <taxon>Prevotella</taxon>
    </lineage>
</organism>
<gene>
    <name evidence="3" type="ORF">FIU21_06030</name>
</gene>
<name>A0A7D4GHZ9_9BACT</name>
<dbReference type="EMBL" id="CP054011">
    <property type="protein sequence ID" value="QKH88546.1"/>
    <property type="molecule type" value="Genomic_DNA"/>
</dbReference>
<reference evidence="3 4" key="1">
    <citation type="submission" date="2020-05" db="EMBL/GenBank/DDBJ databases">
        <title>FDA dAtabase for Regulatory Grade micrObial Sequences (FDA-ARGOS): Supporting development and validation of Infectious Disease Dx tests.</title>
        <authorList>
            <person name="Moreno J."/>
            <person name="Tallon L."/>
            <person name="Sadzewicz L."/>
            <person name="Zhao X."/>
            <person name="Vavikolanu K."/>
            <person name="Mehta A."/>
            <person name="Aluvathingal J."/>
            <person name="Nadendla S."/>
            <person name="Myers T."/>
            <person name="Yan Y."/>
            <person name="Sichtig H."/>
        </authorList>
    </citation>
    <scope>NUCLEOTIDE SEQUENCE [LARGE SCALE GENOMIC DNA]</scope>
    <source>
        <strain evidence="3 4">FDAARGOS_760</strain>
    </source>
</reference>
<keyword evidence="2" id="KW-0812">Transmembrane</keyword>
<sequence>MEFNTRNHVMVDFFRLKEEVRAKAAEYLDDITEENLKAFAESTKFIAQSILEKFYFDVDDLYTDGVLKLQDEKQLNAFSDFHDGYRAKMRLWSNKNLISIREVKIDASLEIPHKVQDVTAPPVAVASVGTLIAVGLAIAGVELWIIVAAELLVLATATYLYKQKKAQNKADYNFKLKRYENQIEREKARLVNGLIEDLTKWLNNAKNHSDSLLISFGIN</sequence>
<feature type="coiled-coil region" evidence="1">
    <location>
        <begin position="162"/>
        <end position="196"/>
    </location>
</feature>
<evidence type="ECO:0000256" key="2">
    <source>
        <dbReference type="SAM" id="Phobius"/>
    </source>
</evidence>
<accession>A0A7D4GHZ9</accession>
<dbReference type="Proteomes" id="UP000500843">
    <property type="component" value="Chromosome 2"/>
</dbReference>